<comment type="similarity">
    <text evidence="2 9">Belongs to the sulfotransferase 2 family.</text>
</comment>
<reference evidence="10" key="1">
    <citation type="submission" date="2021-01" db="UniProtKB">
        <authorList>
            <consortium name="EnsemblMetazoa"/>
        </authorList>
    </citation>
    <scope>IDENTIFICATION</scope>
</reference>
<keyword evidence="3 9" id="KW-0808">Transferase</keyword>
<evidence type="ECO:0000256" key="5">
    <source>
        <dbReference type="ARBA" id="ARBA00022989"/>
    </source>
</evidence>
<keyword evidence="9" id="KW-0735">Signal-anchor</keyword>
<sequence length="312" mass="37265">MKPYNSLLVLLFGMMLACVILIFRMSELKDMFSFLTLTRIKPTEEGPNTKYTYETQQARHDQLQKFCSTHQNIHYTRKYDANLMYSQKQKIMYCHIPKVACSTWKKIMAYFLGLLKSPWKDVTLAELYGFDIPSFQTASNLTINQIKSNKNYLSFMFARHPYDRLFSAYRNKFLDPVNLGYLKHYGPMIISMDVNPLSHRKRSDGLYRITFEQFVKFVIKAGPDFDDHWRPQTRICHICDLDYKYLGKFETMEIDANYIFKTLNESLKFPKMTEYKLKTTQILKKYYTELPQPLMKQIFEFYRNDFDAFGYD</sequence>
<evidence type="ECO:0000256" key="1">
    <source>
        <dbReference type="ARBA" id="ARBA00004323"/>
    </source>
</evidence>
<comment type="subcellular location">
    <subcellularLocation>
        <location evidence="1 9">Golgi apparatus membrane</location>
        <topology evidence="1 9">Single-pass type II membrane protein</topology>
    </subcellularLocation>
</comment>
<protein>
    <recommendedName>
        <fullName evidence="9">Carbohydrate sulfotransferase</fullName>
        <ecNumber evidence="9">2.8.2.-</ecNumber>
    </recommendedName>
</protein>
<evidence type="ECO:0000256" key="7">
    <source>
        <dbReference type="ARBA" id="ARBA00023136"/>
    </source>
</evidence>
<keyword evidence="7 9" id="KW-0472">Membrane</keyword>
<dbReference type="EnsemblMetazoa" id="CLYHEMT024408.1">
    <property type="protein sequence ID" value="CLYHEMP024408.1"/>
    <property type="gene ID" value="CLYHEMG024408"/>
</dbReference>
<evidence type="ECO:0000256" key="8">
    <source>
        <dbReference type="ARBA" id="ARBA00023180"/>
    </source>
</evidence>
<name>A0A7M5XJI1_9CNID</name>
<dbReference type="InterPro" id="IPR018011">
    <property type="entry name" value="Carb_sulfotrans_8-10"/>
</dbReference>
<keyword evidence="8 9" id="KW-0325">Glycoprotein</keyword>
<keyword evidence="9" id="KW-0119">Carbohydrate metabolism</keyword>
<keyword evidence="11" id="KW-1185">Reference proteome</keyword>
<evidence type="ECO:0000313" key="10">
    <source>
        <dbReference type="EnsemblMetazoa" id="CLYHEMP024408.1"/>
    </source>
</evidence>
<dbReference type="Proteomes" id="UP000594262">
    <property type="component" value="Unplaced"/>
</dbReference>
<keyword evidence="6 9" id="KW-0333">Golgi apparatus</keyword>
<evidence type="ECO:0000313" key="11">
    <source>
        <dbReference type="Proteomes" id="UP000594262"/>
    </source>
</evidence>
<evidence type="ECO:0000256" key="4">
    <source>
        <dbReference type="ARBA" id="ARBA00022692"/>
    </source>
</evidence>
<dbReference type="PANTHER" id="PTHR12137:SF54">
    <property type="entry name" value="CARBOHYDRATE SULFOTRANSFERASE"/>
    <property type="match status" value="1"/>
</dbReference>
<proteinExistence type="inferred from homology"/>
<keyword evidence="5 9" id="KW-1133">Transmembrane helix</keyword>
<dbReference type="Pfam" id="PF03567">
    <property type="entry name" value="Sulfotransfer_2"/>
    <property type="match status" value="1"/>
</dbReference>
<dbReference type="GO" id="GO:0000139">
    <property type="term" value="C:Golgi membrane"/>
    <property type="evidence" value="ECO:0007669"/>
    <property type="project" value="UniProtKB-SubCell"/>
</dbReference>
<feature type="transmembrane region" description="Helical" evidence="9">
    <location>
        <begin position="6"/>
        <end position="23"/>
    </location>
</feature>
<organism evidence="10 11">
    <name type="scientific">Clytia hemisphaerica</name>
    <dbReference type="NCBI Taxonomy" id="252671"/>
    <lineage>
        <taxon>Eukaryota</taxon>
        <taxon>Metazoa</taxon>
        <taxon>Cnidaria</taxon>
        <taxon>Hydrozoa</taxon>
        <taxon>Hydroidolina</taxon>
        <taxon>Leptothecata</taxon>
        <taxon>Obeliida</taxon>
        <taxon>Clytiidae</taxon>
        <taxon>Clytia</taxon>
    </lineage>
</organism>
<dbReference type="GO" id="GO:0016051">
    <property type="term" value="P:carbohydrate biosynthetic process"/>
    <property type="evidence" value="ECO:0007669"/>
    <property type="project" value="InterPro"/>
</dbReference>
<dbReference type="EC" id="2.8.2.-" evidence="9"/>
<evidence type="ECO:0000256" key="2">
    <source>
        <dbReference type="ARBA" id="ARBA00006339"/>
    </source>
</evidence>
<evidence type="ECO:0000256" key="3">
    <source>
        <dbReference type="ARBA" id="ARBA00022679"/>
    </source>
</evidence>
<evidence type="ECO:0000256" key="6">
    <source>
        <dbReference type="ARBA" id="ARBA00023034"/>
    </source>
</evidence>
<dbReference type="GO" id="GO:0008146">
    <property type="term" value="F:sulfotransferase activity"/>
    <property type="evidence" value="ECO:0007669"/>
    <property type="project" value="InterPro"/>
</dbReference>
<dbReference type="PANTHER" id="PTHR12137">
    <property type="entry name" value="CARBOHYDRATE SULFOTRANSFERASE"/>
    <property type="match status" value="1"/>
</dbReference>
<evidence type="ECO:0000256" key="9">
    <source>
        <dbReference type="RuleBase" id="RU364020"/>
    </source>
</evidence>
<dbReference type="OrthoDB" id="2019940at2759"/>
<keyword evidence="4 9" id="KW-0812">Transmembrane</keyword>
<accession>A0A7M5XJI1</accession>
<dbReference type="AlphaFoldDB" id="A0A7M5XJI1"/>
<dbReference type="PROSITE" id="PS51257">
    <property type="entry name" value="PROKAR_LIPOPROTEIN"/>
    <property type="match status" value="1"/>
</dbReference>
<dbReference type="InterPro" id="IPR005331">
    <property type="entry name" value="Sulfotransferase"/>
</dbReference>